<feature type="domain" description="At1g61320/AtMIF1 LRR" evidence="1">
    <location>
        <begin position="122"/>
        <end position="499"/>
    </location>
</feature>
<keyword evidence="3" id="KW-1185">Reference proteome</keyword>
<reference evidence="2" key="1">
    <citation type="submission" date="2024-10" db="EMBL/GenBank/DDBJ databases">
        <authorList>
            <person name="Ryan C."/>
        </authorList>
    </citation>
    <scope>NUCLEOTIDE SEQUENCE [LARGE SCALE GENOMIC DNA]</scope>
</reference>
<evidence type="ECO:0000259" key="1">
    <source>
        <dbReference type="Pfam" id="PF23622"/>
    </source>
</evidence>
<dbReference type="Proteomes" id="UP001497457">
    <property type="component" value="Chromosome 25rd"/>
</dbReference>
<dbReference type="InterPro" id="IPR036047">
    <property type="entry name" value="F-box-like_dom_sf"/>
</dbReference>
<dbReference type="InterPro" id="IPR055357">
    <property type="entry name" value="LRR_At1g61320_AtMIF1"/>
</dbReference>
<dbReference type="SUPFAM" id="SSF81383">
    <property type="entry name" value="F-box domain"/>
    <property type="match status" value="1"/>
</dbReference>
<protein>
    <recommendedName>
        <fullName evidence="1">At1g61320/AtMIF1 LRR domain-containing protein</fullName>
    </recommendedName>
</protein>
<evidence type="ECO:0000313" key="3">
    <source>
        <dbReference type="Proteomes" id="UP001497457"/>
    </source>
</evidence>
<dbReference type="InterPro" id="IPR053772">
    <property type="entry name" value="At1g61320/At1g61330-like"/>
</dbReference>
<dbReference type="AlphaFoldDB" id="A0ABC9BB19"/>
<gene>
    <name evidence="2" type="ORF">URODEC1_LOCUS62779</name>
</gene>
<dbReference type="Gene3D" id="3.80.10.10">
    <property type="entry name" value="Ribonuclease Inhibitor"/>
    <property type="match status" value="1"/>
</dbReference>
<dbReference type="PANTHER" id="PTHR34145:SF28">
    <property type="entry name" value="F-BOX DOMAIN-CONTAINING PROTEIN"/>
    <property type="match status" value="1"/>
</dbReference>
<name>A0ABC9BB19_9POAL</name>
<dbReference type="InterPro" id="IPR032675">
    <property type="entry name" value="LRR_dom_sf"/>
</dbReference>
<dbReference type="SUPFAM" id="SSF52058">
    <property type="entry name" value="L domain-like"/>
    <property type="match status" value="1"/>
</dbReference>
<evidence type="ECO:0000313" key="2">
    <source>
        <dbReference type="EMBL" id="CAL4996190.1"/>
    </source>
</evidence>
<dbReference type="EMBL" id="OZ075135">
    <property type="protein sequence ID" value="CAL4996190.1"/>
    <property type="molecule type" value="Genomic_DNA"/>
</dbReference>
<accession>A0ABC9BB19</accession>
<sequence length="513" mass="57861">MGLLALQRLMSLQRDPQRRRRQKISGSIALENKRKGSPCQRDGDGDSQTVKMMRSSNPELPEDIWHHIHSLMPMHDAARVACLSRAFLHSWRCYPNLSLSRDIVRSKEHACRGDLSNKIDHILRNHSGRLKVLKLGLDGISCRYLDSWLHIAVTAGIEELTLMPFRHKYNVPSSLFSDGVRYSIRYLELGFCTFRPTAELGPLRSLTSLHLCTLRITGDELECLLSKALALEQLVIIDCKEIICLKVPCVLQQLSYLKIIGWWRLRAVESKAPNLSNFFLSGEIRKVSLGETSRIKNLTLFRSNVVCYARSELSCTMPNLETLVLSSDEEVVNTPILPTKFLYLKHLTIYMVSGLSFSPSYDYFSLVSFLLASPSLETLILNVTQQCMEHESAVGGSSHLRKMPEHQHCCLKSVEIIGFSSAKGLVELACFILKNAVSLECLTLDTLYGPRCFGKSDKRCISMSNSVLSEAPRAVTAIREYIEDKVPSTVQLTVLEPCSRCHTRPGWFLSQIV</sequence>
<dbReference type="Pfam" id="PF23622">
    <property type="entry name" value="LRR_At1g61320_AtMIF1"/>
    <property type="match status" value="1"/>
</dbReference>
<organism evidence="2 3">
    <name type="scientific">Urochloa decumbens</name>
    <dbReference type="NCBI Taxonomy" id="240449"/>
    <lineage>
        <taxon>Eukaryota</taxon>
        <taxon>Viridiplantae</taxon>
        <taxon>Streptophyta</taxon>
        <taxon>Embryophyta</taxon>
        <taxon>Tracheophyta</taxon>
        <taxon>Spermatophyta</taxon>
        <taxon>Magnoliopsida</taxon>
        <taxon>Liliopsida</taxon>
        <taxon>Poales</taxon>
        <taxon>Poaceae</taxon>
        <taxon>PACMAD clade</taxon>
        <taxon>Panicoideae</taxon>
        <taxon>Panicodae</taxon>
        <taxon>Paniceae</taxon>
        <taxon>Melinidinae</taxon>
        <taxon>Urochloa</taxon>
    </lineage>
</organism>
<dbReference type="PANTHER" id="PTHR34145">
    <property type="entry name" value="OS02G0105600 PROTEIN"/>
    <property type="match status" value="1"/>
</dbReference>
<proteinExistence type="predicted"/>